<organism evidence="2 3">
    <name type="scientific">Dorcoceras hygrometricum</name>
    <dbReference type="NCBI Taxonomy" id="472368"/>
    <lineage>
        <taxon>Eukaryota</taxon>
        <taxon>Viridiplantae</taxon>
        <taxon>Streptophyta</taxon>
        <taxon>Embryophyta</taxon>
        <taxon>Tracheophyta</taxon>
        <taxon>Spermatophyta</taxon>
        <taxon>Magnoliopsida</taxon>
        <taxon>eudicotyledons</taxon>
        <taxon>Gunneridae</taxon>
        <taxon>Pentapetalae</taxon>
        <taxon>asterids</taxon>
        <taxon>lamiids</taxon>
        <taxon>Lamiales</taxon>
        <taxon>Gesneriaceae</taxon>
        <taxon>Didymocarpoideae</taxon>
        <taxon>Trichosporeae</taxon>
        <taxon>Loxocarpinae</taxon>
        <taxon>Dorcoceras</taxon>
    </lineage>
</organism>
<protein>
    <submittedName>
        <fullName evidence="2">Lysosomal alpha-mannosidase</fullName>
    </submittedName>
</protein>
<accession>A0A2Z7AWY4</accession>
<keyword evidence="3" id="KW-1185">Reference proteome</keyword>
<sequence>MADEGMLEQLMASIPEAADEEAGLAPQGGASTAAEEGPISEDVETSGAARGSGAEAQAESAVGGTIVPSAKGKELLMTLERTNLVTEHCTEVLKAIHEQVEPWVTKFDQWKLFRTEVRLKTILSMTPVEELTNIEDDMMVRAETEWVFDMLMRHELIRSTMVVELLQKSVEENWKSFDLNKPSANQDLMSISRVEIELK</sequence>
<feature type="region of interest" description="Disordered" evidence="1">
    <location>
        <begin position="14"/>
        <end position="62"/>
    </location>
</feature>
<dbReference type="EMBL" id="KV011268">
    <property type="protein sequence ID" value="KZV26374.1"/>
    <property type="molecule type" value="Genomic_DNA"/>
</dbReference>
<dbReference type="Proteomes" id="UP000250235">
    <property type="component" value="Unassembled WGS sequence"/>
</dbReference>
<dbReference type="OrthoDB" id="1933455at2759"/>
<reference evidence="2 3" key="1">
    <citation type="journal article" date="2015" name="Proc. Natl. Acad. Sci. U.S.A.">
        <title>The resurrection genome of Boea hygrometrica: A blueprint for survival of dehydration.</title>
        <authorList>
            <person name="Xiao L."/>
            <person name="Yang G."/>
            <person name="Zhang L."/>
            <person name="Yang X."/>
            <person name="Zhao S."/>
            <person name="Ji Z."/>
            <person name="Zhou Q."/>
            <person name="Hu M."/>
            <person name="Wang Y."/>
            <person name="Chen M."/>
            <person name="Xu Y."/>
            <person name="Jin H."/>
            <person name="Xiao X."/>
            <person name="Hu G."/>
            <person name="Bao F."/>
            <person name="Hu Y."/>
            <person name="Wan P."/>
            <person name="Li L."/>
            <person name="Deng X."/>
            <person name="Kuang T."/>
            <person name="Xiang C."/>
            <person name="Zhu J.K."/>
            <person name="Oliver M.J."/>
            <person name="He Y."/>
        </authorList>
    </citation>
    <scope>NUCLEOTIDE SEQUENCE [LARGE SCALE GENOMIC DNA]</scope>
    <source>
        <strain evidence="3">cv. XS01</strain>
    </source>
</reference>
<proteinExistence type="predicted"/>
<name>A0A2Z7AWY4_9LAMI</name>
<dbReference type="AlphaFoldDB" id="A0A2Z7AWY4"/>
<evidence type="ECO:0000313" key="2">
    <source>
        <dbReference type="EMBL" id="KZV26374.1"/>
    </source>
</evidence>
<evidence type="ECO:0000256" key="1">
    <source>
        <dbReference type="SAM" id="MobiDB-lite"/>
    </source>
</evidence>
<gene>
    <name evidence="2" type="ORF">F511_37876</name>
</gene>
<evidence type="ECO:0000313" key="3">
    <source>
        <dbReference type="Proteomes" id="UP000250235"/>
    </source>
</evidence>